<comment type="function">
    <text evidence="12">The main replicative DNA helicase, it participates in initiation and elongation during chromosome replication. Travels ahead of the DNA replisome, separating dsDNA into templates for DNA synthesis. A processive ATP-dependent 5'-3' DNA helicase it has DNA-dependent ATPase activity.</text>
</comment>
<dbReference type="InterPro" id="IPR007694">
    <property type="entry name" value="DNA_helicase_DnaB-like_C"/>
</dbReference>
<feature type="compositionally biased region" description="Basic and acidic residues" evidence="13">
    <location>
        <begin position="473"/>
        <end position="488"/>
    </location>
</feature>
<dbReference type="PANTHER" id="PTHR30153">
    <property type="entry name" value="REPLICATIVE DNA HELICASE DNAB"/>
    <property type="match status" value="1"/>
</dbReference>
<dbReference type="NCBIfam" id="TIGR00665">
    <property type="entry name" value="DnaB"/>
    <property type="match status" value="1"/>
</dbReference>
<dbReference type="InterPro" id="IPR036185">
    <property type="entry name" value="DNA_heli_DnaB-like_N_sf"/>
</dbReference>
<gene>
    <name evidence="15" type="primary">dnaB</name>
    <name evidence="15" type="ORF">IAD51_00440</name>
</gene>
<dbReference type="AlphaFoldDB" id="A0A9D1HQZ1"/>
<dbReference type="InterPro" id="IPR007692">
    <property type="entry name" value="DNA_helicase_DnaB"/>
</dbReference>
<dbReference type="EMBL" id="DVMN01000007">
    <property type="protein sequence ID" value="HIU20699.1"/>
    <property type="molecule type" value="Genomic_DNA"/>
</dbReference>
<dbReference type="EC" id="5.6.2.3" evidence="11 12"/>
<reference evidence="15" key="2">
    <citation type="journal article" date="2021" name="PeerJ">
        <title>Extensive microbial diversity within the chicken gut microbiome revealed by metagenomics and culture.</title>
        <authorList>
            <person name="Gilroy R."/>
            <person name="Ravi A."/>
            <person name="Getino M."/>
            <person name="Pursley I."/>
            <person name="Horton D.L."/>
            <person name="Alikhan N.F."/>
            <person name="Baker D."/>
            <person name="Gharbi K."/>
            <person name="Hall N."/>
            <person name="Watson M."/>
            <person name="Adriaenssens E.M."/>
            <person name="Foster-Nyarko E."/>
            <person name="Jarju S."/>
            <person name="Secka A."/>
            <person name="Antonio M."/>
            <person name="Oren A."/>
            <person name="Chaudhuri R.R."/>
            <person name="La Ragione R."/>
            <person name="Hildebrand F."/>
            <person name="Pallen M.J."/>
        </authorList>
    </citation>
    <scope>NUCLEOTIDE SEQUENCE</scope>
    <source>
        <strain evidence="15">1063</strain>
    </source>
</reference>
<dbReference type="GO" id="GO:0006269">
    <property type="term" value="P:DNA replication, synthesis of primer"/>
    <property type="evidence" value="ECO:0007669"/>
    <property type="project" value="UniProtKB-UniRule"/>
</dbReference>
<dbReference type="GO" id="GO:0005524">
    <property type="term" value="F:ATP binding"/>
    <property type="evidence" value="ECO:0007669"/>
    <property type="project" value="UniProtKB-UniRule"/>
</dbReference>
<evidence type="ECO:0000256" key="3">
    <source>
        <dbReference type="ARBA" id="ARBA00022705"/>
    </source>
</evidence>
<dbReference type="Gene3D" id="1.10.860.10">
    <property type="entry name" value="DNAb Helicase, Chain A"/>
    <property type="match status" value="1"/>
</dbReference>
<evidence type="ECO:0000313" key="16">
    <source>
        <dbReference type="Proteomes" id="UP000824088"/>
    </source>
</evidence>
<evidence type="ECO:0000256" key="11">
    <source>
        <dbReference type="NCBIfam" id="TIGR00665"/>
    </source>
</evidence>
<proteinExistence type="inferred from homology"/>
<dbReference type="SUPFAM" id="SSF52540">
    <property type="entry name" value="P-loop containing nucleoside triphosphate hydrolases"/>
    <property type="match status" value="1"/>
</dbReference>
<feature type="domain" description="SF4 helicase" evidence="14">
    <location>
        <begin position="180"/>
        <end position="448"/>
    </location>
</feature>
<evidence type="ECO:0000256" key="1">
    <source>
        <dbReference type="ARBA" id="ARBA00008428"/>
    </source>
</evidence>
<feature type="compositionally biased region" description="Acidic residues" evidence="13">
    <location>
        <begin position="521"/>
        <end position="578"/>
    </location>
</feature>
<comment type="caution">
    <text evidence="15">The sequence shown here is derived from an EMBL/GenBank/DDBJ whole genome shotgun (WGS) entry which is preliminary data.</text>
</comment>
<evidence type="ECO:0000256" key="12">
    <source>
        <dbReference type="RuleBase" id="RU362085"/>
    </source>
</evidence>
<keyword evidence="7 12" id="KW-0067">ATP-binding</keyword>
<dbReference type="SMART" id="SM00382">
    <property type="entry name" value="AAA"/>
    <property type="match status" value="1"/>
</dbReference>
<keyword evidence="6 12" id="KW-0347">Helicase</keyword>
<evidence type="ECO:0000256" key="6">
    <source>
        <dbReference type="ARBA" id="ARBA00022806"/>
    </source>
</evidence>
<reference evidence="15" key="1">
    <citation type="submission" date="2020-10" db="EMBL/GenBank/DDBJ databases">
        <authorList>
            <person name="Gilroy R."/>
        </authorList>
    </citation>
    <scope>NUCLEOTIDE SEQUENCE</scope>
    <source>
        <strain evidence="15">1063</strain>
    </source>
</reference>
<feature type="region of interest" description="Disordered" evidence="13">
    <location>
        <begin position="448"/>
        <end position="578"/>
    </location>
</feature>
<evidence type="ECO:0000256" key="13">
    <source>
        <dbReference type="SAM" id="MobiDB-lite"/>
    </source>
</evidence>
<keyword evidence="4 12" id="KW-0547">Nucleotide-binding</keyword>
<dbReference type="GO" id="GO:0016787">
    <property type="term" value="F:hydrolase activity"/>
    <property type="evidence" value="ECO:0007669"/>
    <property type="project" value="UniProtKB-KW"/>
</dbReference>
<evidence type="ECO:0000256" key="10">
    <source>
        <dbReference type="ARBA" id="ARBA00048954"/>
    </source>
</evidence>
<dbReference type="GO" id="GO:1990077">
    <property type="term" value="C:primosome complex"/>
    <property type="evidence" value="ECO:0007669"/>
    <property type="project" value="UniProtKB-UniRule"/>
</dbReference>
<keyword evidence="8 12" id="KW-0238">DNA-binding</keyword>
<keyword evidence="5 12" id="KW-0378">Hydrolase</keyword>
<dbReference type="PANTHER" id="PTHR30153:SF2">
    <property type="entry name" value="REPLICATIVE DNA HELICASE"/>
    <property type="match status" value="1"/>
</dbReference>
<comment type="catalytic activity">
    <reaction evidence="10 12">
        <text>ATP + H2O = ADP + phosphate + H(+)</text>
        <dbReference type="Rhea" id="RHEA:13065"/>
        <dbReference type="ChEBI" id="CHEBI:15377"/>
        <dbReference type="ChEBI" id="CHEBI:15378"/>
        <dbReference type="ChEBI" id="CHEBI:30616"/>
        <dbReference type="ChEBI" id="CHEBI:43474"/>
        <dbReference type="ChEBI" id="CHEBI:456216"/>
        <dbReference type="EC" id="5.6.2.3"/>
    </reaction>
</comment>
<dbReference type="Pfam" id="PF00772">
    <property type="entry name" value="DnaB"/>
    <property type="match status" value="1"/>
</dbReference>
<dbReference type="GO" id="GO:0043139">
    <property type="term" value="F:5'-3' DNA helicase activity"/>
    <property type="evidence" value="ECO:0007669"/>
    <property type="project" value="UniProtKB-EC"/>
</dbReference>
<dbReference type="CDD" id="cd00984">
    <property type="entry name" value="DnaB_C"/>
    <property type="match status" value="1"/>
</dbReference>
<evidence type="ECO:0000256" key="2">
    <source>
        <dbReference type="ARBA" id="ARBA00022515"/>
    </source>
</evidence>
<dbReference type="PROSITE" id="PS51199">
    <property type="entry name" value="SF4_HELICASE"/>
    <property type="match status" value="1"/>
</dbReference>
<evidence type="ECO:0000256" key="5">
    <source>
        <dbReference type="ARBA" id="ARBA00022801"/>
    </source>
</evidence>
<dbReference type="InterPro" id="IPR027417">
    <property type="entry name" value="P-loop_NTPase"/>
</dbReference>
<dbReference type="Proteomes" id="UP000824088">
    <property type="component" value="Unassembled WGS sequence"/>
</dbReference>
<feature type="compositionally biased region" description="Low complexity" evidence="13">
    <location>
        <begin position="509"/>
        <end position="520"/>
    </location>
</feature>
<comment type="similarity">
    <text evidence="1 12">Belongs to the helicase family. DnaB subfamily.</text>
</comment>
<keyword evidence="2 12" id="KW-0639">Primosome</keyword>
<organism evidence="15 16">
    <name type="scientific">Candidatus Limadaptatus stercorigallinarum</name>
    <dbReference type="NCBI Taxonomy" id="2840845"/>
    <lineage>
        <taxon>Bacteria</taxon>
        <taxon>Bacillati</taxon>
        <taxon>Bacillota</taxon>
        <taxon>Clostridia</taxon>
        <taxon>Eubacteriales</taxon>
        <taxon>Candidatus Limadaptatus</taxon>
    </lineage>
</organism>
<dbReference type="Pfam" id="PF03796">
    <property type="entry name" value="DnaB_C"/>
    <property type="match status" value="1"/>
</dbReference>
<sequence>MAEKNNVTYKGMPHNPEAEQALLGSILIDNHAADLLIPTLRESDFFIAANRLVFAAMRELQEASKPVDTVSVADMLEQHGKLDEAGSIDYLTELADSVPSAASGDHYADIVKRDSLIRRVISAGNNIAKKGYESVDGTDALLNAEREIYSISEDISEKELVRADVALGVAMKNIQDAQAGVVSKNVVNTDFPSLDRMSRGFKPGELILIAARPSVGKTAFALNIAANACLNHNKTVAIFSLEMPAHLLVKRTLAYVSKVSLSAMDQWGGLTPADTGKLYDAYRRLSETNLYIDDYSMNTPTDVLSKCRRLKRESGLDLIIIDYLQLMSNGGRGRANESRQLEVSEMSRSMKIYAKELDVPIVLLSQMSRGVEQRNDHTPKLSDLRESGAIEQDADMVMFLHRENQFNPAVPENLIQLLIRKNRNGPIGDINLEWEGATTTFRECVDGVMPATSSAPSSAPAPSPRPDYAAAAAKEEEREEEKNAPVRDDGEDAFLEDVTETDGGLMPFGDAASFGDAAPAPDDDDAPPFDTEEEEAAENDETSEDDGDEYDDSAEELADEEYEDEYSDDEEEDEDLPF</sequence>
<dbReference type="InterPro" id="IPR007693">
    <property type="entry name" value="DNA_helicase_DnaB-like_N"/>
</dbReference>
<keyword evidence="9" id="KW-0413">Isomerase</keyword>
<dbReference type="GO" id="GO:0005829">
    <property type="term" value="C:cytosol"/>
    <property type="evidence" value="ECO:0007669"/>
    <property type="project" value="TreeGrafter"/>
</dbReference>
<dbReference type="InterPro" id="IPR003593">
    <property type="entry name" value="AAA+_ATPase"/>
</dbReference>
<keyword evidence="3 12" id="KW-0235">DNA replication</keyword>
<accession>A0A9D1HQZ1</accession>
<protein>
    <recommendedName>
        <fullName evidence="11 12">Replicative DNA helicase</fullName>
        <ecNumber evidence="11 12">5.6.2.3</ecNumber>
    </recommendedName>
</protein>
<dbReference type="SUPFAM" id="SSF48024">
    <property type="entry name" value="N-terminal domain of DnaB helicase"/>
    <property type="match status" value="1"/>
</dbReference>
<dbReference type="InterPro" id="IPR016136">
    <property type="entry name" value="DNA_helicase_N/primase_C"/>
</dbReference>
<name>A0A9D1HQZ1_9FIRM</name>
<evidence type="ECO:0000256" key="4">
    <source>
        <dbReference type="ARBA" id="ARBA00022741"/>
    </source>
</evidence>
<dbReference type="Gene3D" id="3.40.50.300">
    <property type="entry name" value="P-loop containing nucleotide triphosphate hydrolases"/>
    <property type="match status" value="1"/>
</dbReference>
<dbReference type="GO" id="GO:0003677">
    <property type="term" value="F:DNA binding"/>
    <property type="evidence" value="ECO:0007669"/>
    <property type="project" value="UniProtKB-UniRule"/>
</dbReference>
<evidence type="ECO:0000259" key="14">
    <source>
        <dbReference type="PROSITE" id="PS51199"/>
    </source>
</evidence>
<feature type="compositionally biased region" description="Acidic residues" evidence="13">
    <location>
        <begin position="489"/>
        <end position="500"/>
    </location>
</feature>
<evidence type="ECO:0000313" key="15">
    <source>
        <dbReference type="EMBL" id="HIU20699.1"/>
    </source>
</evidence>
<evidence type="ECO:0000256" key="9">
    <source>
        <dbReference type="ARBA" id="ARBA00023235"/>
    </source>
</evidence>
<evidence type="ECO:0000256" key="8">
    <source>
        <dbReference type="ARBA" id="ARBA00023125"/>
    </source>
</evidence>
<evidence type="ECO:0000256" key="7">
    <source>
        <dbReference type="ARBA" id="ARBA00022840"/>
    </source>
</evidence>